<dbReference type="RefSeq" id="WP_267560155.1">
    <property type="nucleotide sequence ID" value="NZ_JAPNTZ010000001.1"/>
</dbReference>
<keyword evidence="2" id="KW-1185">Reference proteome</keyword>
<proteinExistence type="predicted"/>
<accession>A0ABT4AQA4</accession>
<name>A0ABT4AQA4_9ACTN</name>
<reference evidence="1" key="1">
    <citation type="submission" date="2022-11" db="EMBL/GenBank/DDBJ databases">
        <authorList>
            <person name="Somphong A."/>
            <person name="Phongsopitanun W."/>
        </authorList>
    </citation>
    <scope>NUCLEOTIDE SEQUENCE</scope>
    <source>
        <strain evidence="1">Pm04-4</strain>
    </source>
</reference>
<gene>
    <name evidence="1" type="ORF">OWR29_00365</name>
</gene>
<protein>
    <submittedName>
        <fullName evidence="1">Uncharacterized protein</fullName>
    </submittedName>
</protein>
<dbReference type="Proteomes" id="UP001151002">
    <property type="component" value="Unassembled WGS sequence"/>
</dbReference>
<organism evidence="1 2">
    <name type="scientific">Paractinoplanes pyxinae</name>
    <dbReference type="NCBI Taxonomy" id="2997416"/>
    <lineage>
        <taxon>Bacteria</taxon>
        <taxon>Bacillati</taxon>
        <taxon>Actinomycetota</taxon>
        <taxon>Actinomycetes</taxon>
        <taxon>Micromonosporales</taxon>
        <taxon>Micromonosporaceae</taxon>
        <taxon>Paractinoplanes</taxon>
    </lineage>
</organism>
<comment type="caution">
    <text evidence="1">The sequence shown here is derived from an EMBL/GenBank/DDBJ whole genome shotgun (WGS) entry which is preliminary data.</text>
</comment>
<evidence type="ECO:0000313" key="2">
    <source>
        <dbReference type="Proteomes" id="UP001151002"/>
    </source>
</evidence>
<sequence>MATEEKAQGPKEVRDLRREIRFVGNSSASFERRIIEDISAYDEYLRRIGMIIGEQGPSVRVDNSAEVPYYDPARQEVLISEKHAEDTTFILVLFTHPLLMSYAGRDQSQLTAAGRAVEWALAFYLACSFRDNPRTGRVDLSSGGSLQSASSIDEIGEAWGSAFWHMRTN</sequence>
<dbReference type="EMBL" id="JAPNTZ010000001">
    <property type="protein sequence ID" value="MCY1136432.1"/>
    <property type="molecule type" value="Genomic_DNA"/>
</dbReference>
<evidence type="ECO:0000313" key="1">
    <source>
        <dbReference type="EMBL" id="MCY1136432.1"/>
    </source>
</evidence>